<dbReference type="AlphaFoldDB" id="B4W1U5"/>
<protein>
    <submittedName>
        <fullName evidence="2">Uncharacterized protein</fullName>
    </submittedName>
</protein>
<keyword evidence="1" id="KW-0472">Membrane</keyword>
<feature type="transmembrane region" description="Helical" evidence="1">
    <location>
        <begin position="20"/>
        <end position="39"/>
    </location>
</feature>
<proteinExistence type="predicted"/>
<reference evidence="2 3" key="1">
    <citation type="submission" date="2008-07" db="EMBL/GenBank/DDBJ databases">
        <authorList>
            <person name="Tandeau de Marsac N."/>
            <person name="Ferriera S."/>
            <person name="Johnson J."/>
            <person name="Kravitz S."/>
            <person name="Beeson K."/>
            <person name="Sutton G."/>
            <person name="Rogers Y.-H."/>
            <person name="Friedman R."/>
            <person name="Frazier M."/>
            <person name="Venter J.C."/>
        </authorList>
    </citation>
    <scope>NUCLEOTIDE SEQUENCE [LARGE SCALE GENOMIC DNA]</scope>
    <source>
        <strain evidence="2 3">PCC 7420</strain>
    </source>
</reference>
<accession>B4W1U5</accession>
<dbReference type="EMBL" id="DS989869">
    <property type="protein sequence ID" value="EDX71863.1"/>
    <property type="molecule type" value="Genomic_DNA"/>
</dbReference>
<evidence type="ECO:0000313" key="3">
    <source>
        <dbReference type="Proteomes" id="UP000003835"/>
    </source>
</evidence>
<keyword evidence="1" id="KW-0812">Transmembrane</keyword>
<gene>
    <name evidence="2" type="ORF">MC7420_6949</name>
</gene>
<evidence type="ECO:0000256" key="1">
    <source>
        <dbReference type="SAM" id="Phobius"/>
    </source>
</evidence>
<sequence>MTKGFAGAMLVRSRFESLYLSIYLIYIKVSLIKVINIAYT</sequence>
<dbReference type="HOGENOM" id="CLU_3287926_0_0_3"/>
<keyword evidence="1" id="KW-1133">Transmembrane helix</keyword>
<organism evidence="2 3">
    <name type="scientific">Coleofasciculus chthonoplastes PCC 7420</name>
    <dbReference type="NCBI Taxonomy" id="118168"/>
    <lineage>
        <taxon>Bacteria</taxon>
        <taxon>Bacillati</taxon>
        <taxon>Cyanobacteriota</taxon>
        <taxon>Cyanophyceae</taxon>
        <taxon>Coleofasciculales</taxon>
        <taxon>Coleofasciculaceae</taxon>
        <taxon>Coleofasciculus</taxon>
    </lineage>
</organism>
<keyword evidence="3" id="KW-1185">Reference proteome</keyword>
<name>B4W1U5_9CYAN</name>
<dbReference type="Proteomes" id="UP000003835">
    <property type="component" value="Unassembled WGS sequence"/>
</dbReference>
<evidence type="ECO:0000313" key="2">
    <source>
        <dbReference type="EMBL" id="EDX71863.1"/>
    </source>
</evidence>